<organism evidence="5 6">
    <name type="scientific">Agromyces ramosus</name>
    <dbReference type="NCBI Taxonomy" id="33879"/>
    <lineage>
        <taxon>Bacteria</taxon>
        <taxon>Bacillati</taxon>
        <taxon>Actinomycetota</taxon>
        <taxon>Actinomycetes</taxon>
        <taxon>Micrococcales</taxon>
        <taxon>Microbacteriaceae</taxon>
        <taxon>Agromyces</taxon>
    </lineage>
</organism>
<keyword evidence="2" id="KW-0812">Transmembrane</keyword>
<evidence type="ECO:0000259" key="3">
    <source>
        <dbReference type="Pfam" id="PF20674"/>
    </source>
</evidence>
<protein>
    <submittedName>
        <fullName evidence="5">Repeat protein (TIGR01451 family)</fullName>
    </submittedName>
</protein>
<keyword evidence="6" id="KW-1185">Reference proteome</keyword>
<dbReference type="Pfam" id="PF24346">
    <property type="entry name" value="DUF7507"/>
    <property type="match status" value="4"/>
</dbReference>
<dbReference type="InterPro" id="IPR051172">
    <property type="entry name" value="Chlamydia_OmcB"/>
</dbReference>
<dbReference type="Proteomes" id="UP001239083">
    <property type="component" value="Unassembled WGS sequence"/>
</dbReference>
<feature type="compositionally biased region" description="Polar residues" evidence="1">
    <location>
        <begin position="312"/>
        <end position="324"/>
    </location>
</feature>
<feature type="region of interest" description="Disordered" evidence="1">
    <location>
        <begin position="312"/>
        <end position="346"/>
    </location>
</feature>
<dbReference type="PANTHER" id="PTHR34819">
    <property type="entry name" value="LARGE CYSTEINE-RICH PERIPLASMIC PROTEIN OMCB"/>
    <property type="match status" value="1"/>
</dbReference>
<feature type="domain" description="DUF7507" evidence="4">
    <location>
        <begin position="536"/>
        <end position="641"/>
    </location>
</feature>
<name>A0ABU0R3U2_9MICO</name>
<dbReference type="EMBL" id="JAUSYY010000001">
    <property type="protein sequence ID" value="MDQ0892744.1"/>
    <property type="molecule type" value="Genomic_DNA"/>
</dbReference>
<evidence type="ECO:0000313" key="6">
    <source>
        <dbReference type="Proteomes" id="UP001239083"/>
    </source>
</evidence>
<dbReference type="InterPro" id="IPR055354">
    <property type="entry name" value="DUF7507"/>
</dbReference>
<feature type="domain" description="SpaA-like prealbumin fold" evidence="3">
    <location>
        <begin position="300"/>
        <end position="416"/>
    </location>
</feature>
<gene>
    <name evidence="5" type="ORF">QFZ26_000299</name>
</gene>
<dbReference type="InterPro" id="IPR047589">
    <property type="entry name" value="DUF11_rpt"/>
</dbReference>
<dbReference type="PANTHER" id="PTHR34819:SF3">
    <property type="entry name" value="CELL SURFACE PROTEIN"/>
    <property type="match status" value="1"/>
</dbReference>
<dbReference type="NCBIfam" id="TIGR01451">
    <property type="entry name" value="B_ant_repeat"/>
    <property type="match status" value="1"/>
</dbReference>
<feature type="compositionally biased region" description="Basic and acidic residues" evidence="1">
    <location>
        <begin position="943"/>
        <end position="957"/>
    </location>
</feature>
<reference evidence="5 6" key="1">
    <citation type="submission" date="2023-07" db="EMBL/GenBank/DDBJ databases">
        <title>Comparative genomics of wheat-associated soil bacteria to identify genetic determinants of phenazine resistance.</title>
        <authorList>
            <person name="Mouncey N."/>
        </authorList>
    </citation>
    <scope>NUCLEOTIDE SEQUENCE [LARGE SCALE GENOMIC DNA]</scope>
    <source>
        <strain evidence="5 6">V3I3</strain>
    </source>
</reference>
<feature type="domain" description="DUF7507" evidence="4">
    <location>
        <begin position="771"/>
        <end position="876"/>
    </location>
</feature>
<comment type="caution">
    <text evidence="5">The sequence shown here is derived from an EMBL/GenBank/DDBJ whole genome shotgun (WGS) entry which is preliminary data.</text>
</comment>
<feature type="domain" description="DUF7507" evidence="4">
    <location>
        <begin position="653"/>
        <end position="758"/>
    </location>
</feature>
<feature type="region of interest" description="Disordered" evidence="1">
    <location>
        <begin position="884"/>
        <end position="904"/>
    </location>
</feature>
<feature type="compositionally biased region" description="Low complexity" evidence="1">
    <location>
        <begin position="325"/>
        <end position="343"/>
    </location>
</feature>
<sequence length="957" mass="95013">MDATSGTLWLTRSGDVGAAMAWANRGARVEAGPSELGRHAGSRSPRRGSRIPSRLLSLGAALLLVVVSVPAGASSPAAAADPVGCSYGTPGPSANSICWLDLTAFNQAVAGSSAGQNMAISLRGGYTATFNFHVTGATYTTSALPRGSGYLGRGSPDAANGYPVPSYLGTTGRPAIGRSMLGSSVAEVRNFQILDSAGLPVSGYALVSADAESTANQETLTFTSNTSISKITGFGQGCNAQISGLGTTTVQCRGLTNSYPGAYGTALFRSVNSTFMSARMADNTNIGVQAVAFGVQLAAIRLNKTVASRFNPSDSFETSVTSPQGTTLGNATTGAAGTTSSTGVAEVIPPGAGQSYTLSEAMSPGSASPLAAYLTSWSCSNSRPGASTVLPSGSGTQKAIVPQVGDDIVCTITNTAQAPAIGAVKSASPSDAASFTVGRLITYTFVATNSGNVTLTDPTIREGTFTGSGTLSPIACPPTPSLAPGGQLTCTATYTITQADVDQGEIVNDVTATGTPPAGPDVVSPLATVTIPGDQSPAITLVKSAAPTQVTAAGQTVAYSFVVTNTGNVTVHAASVTETAFSGARAAPVISCPLAAASLVPGAFVTCTAPYTVAQADVDAGQITNTATATASAPDGSPVNAAPADAIVTAAAAPAIALVKTAAPTQVTAAGQTVTYSFLVTNAGNVTLHAASVTETAFSGTGPAPVISCPSAAASLAPTASVICTAPYTVTQADVDAGQITNTATTTASAPDDSTVSSAPADAVVTAPAAAAIGVVKSASPSDAASFTVGRLITYTFVATNTGNVTLTDPTIREGTFTGSGTLSPIACPPTPSLAPGGQLTCTATYTITQADVDQGEIVNDVTATGTPPAGPDVVSPLATVTIAGDPPPVDTPSPSPSPSPSAAAMATTGLTIHTQLLLFVTLTGLGIIAIVVSRRRRSTSQRRPDRAEPEQSKRYS</sequence>
<evidence type="ECO:0000256" key="1">
    <source>
        <dbReference type="SAM" id="MobiDB-lite"/>
    </source>
</evidence>
<keyword evidence="2" id="KW-0472">Membrane</keyword>
<proteinExistence type="predicted"/>
<feature type="region of interest" description="Disordered" evidence="1">
    <location>
        <begin position="935"/>
        <end position="957"/>
    </location>
</feature>
<dbReference type="Pfam" id="PF20674">
    <property type="entry name" value="SpaA_3"/>
    <property type="match status" value="1"/>
</dbReference>
<feature type="domain" description="DUF7507" evidence="4">
    <location>
        <begin position="418"/>
        <end position="524"/>
    </location>
</feature>
<dbReference type="InterPro" id="IPR048834">
    <property type="entry name" value="SpaA_pre-album"/>
</dbReference>
<evidence type="ECO:0000259" key="4">
    <source>
        <dbReference type="Pfam" id="PF24346"/>
    </source>
</evidence>
<accession>A0ABU0R3U2</accession>
<feature type="transmembrane region" description="Helical" evidence="2">
    <location>
        <begin position="917"/>
        <end position="934"/>
    </location>
</feature>
<feature type="compositionally biased region" description="Pro residues" evidence="1">
    <location>
        <begin position="886"/>
        <end position="900"/>
    </location>
</feature>
<evidence type="ECO:0000313" key="5">
    <source>
        <dbReference type="EMBL" id="MDQ0892744.1"/>
    </source>
</evidence>
<evidence type="ECO:0000256" key="2">
    <source>
        <dbReference type="SAM" id="Phobius"/>
    </source>
</evidence>
<keyword evidence="2" id="KW-1133">Transmembrane helix</keyword>